<dbReference type="HOGENOM" id="CLU_2174633_0_0_1"/>
<keyword evidence="2" id="KW-0732">Signal</keyword>
<evidence type="ECO:0000256" key="1">
    <source>
        <dbReference type="SAM" id="MobiDB-lite"/>
    </source>
</evidence>
<evidence type="ECO:0000313" key="4">
    <source>
        <dbReference type="Proteomes" id="UP000032180"/>
    </source>
</evidence>
<reference evidence="4" key="2">
    <citation type="submission" date="2013-12" db="EMBL/GenBank/DDBJ databases">
        <authorList>
            <person name="Yu Y."/>
            <person name="Lee S."/>
            <person name="de Baynast K."/>
            <person name="Wissotski M."/>
            <person name="Liu L."/>
            <person name="Talag J."/>
            <person name="Goicoechea J."/>
            <person name="Angelova A."/>
            <person name="Jetty R."/>
            <person name="Kudrna D."/>
            <person name="Golser W."/>
            <person name="Rivera L."/>
            <person name="Zhang J."/>
            <person name="Wing R."/>
        </authorList>
    </citation>
    <scope>NUCLEOTIDE SEQUENCE</scope>
</reference>
<organism evidence="3 4">
    <name type="scientific">Leersia perrieri</name>
    <dbReference type="NCBI Taxonomy" id="77586"/>
    <lineage>
        <taxon>Eukaryota</taxon>
        <taxon>Viridiplantae</taxon>
        <taxon>Streptophyta</taxon>
        <taxon>Embryophyta</taxon>
        <taxon>Tracheophyta</taxon>
        <taxon>Spermatophyta</taxon>
        <taxon>Magnoliopsida</taxon>
        <taxon>Liliopsida</taxon>
        <taxon>Poales</taxon>
        <taxon>Poaceae</taxon>
        <taxon>BOP clade</taxon>
        <taxon>Oryzoideae</taxon>
        <taxon>Oryzeae</taxon>
        <taxon>Oryzinae</taxon>
        <taxon>Leersia</taxon>
    </lineage>
</organism>
<accession>A0A0D9VXI4</accession>
<dbReference type="Gramene" id="LPERR03G24590.1">
    <property type="protein sequence ID" value="LPERR03G24590.1"/>
    <property type="gene ID" value="LPERR03G24590"/>
</dbReference>
<protein>
    <submittedName>
        <fullName evidence="3">Uncharacterized protein</fullName>
    </submittedName>
</protein>
<feature type="region of interest" description="Disordered" evidence="1">
    <location>
        <begin position="87"/>
        <end position="110"/>
    </location>
</feature>
<dbReference type="EnsemblPlants" id="LPERR03G24590.1">
    <property type="protein sequence ID" value="LPERR03G24590.1"/>
    <property type="gene ID" value="LPERR03G24590"/>
</dbReference>
<evidence type="ECO:0000256" key="2">
    <source>
        <dbReference type="SAM" id="SignalP"/>
    </source>
</evidence>
<proteinExistence type="predicted"/>
<feature type="chain" id="PRO_5002347958" evidence="2">
    <location>
        <begin position="20"/>
        <end position="110"/>
    </location>
</feature>
<reference evidence="3" key="3">
    <citation type="submission" date="2015-04" db="UniProtKB">
        <authorList>
            <consortium name="EnsemblPlants"/>
        </authorList>
    </citation>
    <scope>IDENTIFICATION</scope>
</reference>
<keyword evidence="4" id="KW-1185">Reference proteome</keyword>
<feature type="compositionally biased region" description="Low complexity" evidence="1">
    <location>
        <begin position="100"/>
        <end position="110"/>
    </location>
</feature>
<sequence length="110" mass="11559">MAAATPFFSLLRLLLPLLAGNLPAAVLGKQARVEMTDCGGDDPQLYIAGFANGKGQWFPLQGNIGYGADDALAGLGRLFEKVMLGDDGVSGSRRRRRRAASATATGYSDL</sequence>
<evidence type="ECO:0000313" key="3">
    <source>
        <dbReference type="EnsemblPlants" id="LPERR03G24590.1"/>
    </source>
</evidence>
<name>A0A0D9VXI4_9ORYZ</name>
<dbReference type="Proteomes" id="UP000032180">
    <property type="component" value="Chromosome 3"/>
</dbReference>
<dbReference type="AlphaFoldDB" id="A0A0D9VXI4"/>
<feature type="signal peptide" evidence="2">
    <location>
        <begin position="1"/>
        <end position="19"/>
    </location>
</feature>
<reference evidence="3 4" key="1">
    <citation type="submission" date="2012-08" db="EMBL/GenBank/DDBJ databases">
        <title>Oryza genome evolution.</title>
        <authorList>
            <person name="Wing R.A."/>
        </authorList>
    </citation>
    <scope>NUCLEOTIDE SEQUENCE</scope>
</reference>